<dbReference type="EMBL" id="LXQA010394136">
    <property type="protein sequence ID" value="MCI48979.1"/>
    <property type="molecule type" value="Genomic_DNA"/>
</dbReference>
<proteinExistence type="predicted"/>
<reference evidence="1 2" key="1">
    <citation type="journal article" date="2018" name="Front. Plant Sci.">
        <title>Red Clover (Trifolium pratense) and Zigzag Clover (T. medium) - A Picture of Genomic Similarities and Differences.</title>
        <authorList>
            <person name="Dluhosova J."/>
            <person name="Istvanek J."/>
            <person name="Nedelnik J."/>
            <person name="Repkova J."/>
        </authorList>
    </citation>
    <scope>NUCLEOTIDE SEQUENCE [LARGE SCALE GENOMIC DNA]</scope>
    <source>
        <strain evidence="2">cv. 10/8</strain>
        <tissue evidence="1">Leaf</tissue>
    </source>
</reference>
<evidence type="ECO:0000313" key="2">
    <source>
        <dbReference type="Proteomes" id="UP000265520"/>
    </source>
</evidence>
<organism evidence="1 2">
    <name type="scientific">Trifolium medium</name>
    <dbReference type="NCBI Taxonomy" id="97028"/>
    <lineage>
        <taxon>Eukaryota</taxon>
        <taxon>Viridiplantae</taxon>
        <taxon>Streptophyta</taxon>
        <taxon>Embryophyta</taxon>
        <taxon>Tracheophyta</taxon>
        <taxon>Spermatophyta</taxon>
        <taxon>Magnoliopsida</taxon>
        <taxon>eudicotyledons</taxon>
        <taxon>Gunneridae</taxon>
        <taxon>Pentapetalae</taxon>
        <taxon>rosids</taxon>
        <taxon>fabids</taxon>
        <taxon>Fabales</taxon>
        <taxon>Fabaceae</taxon>
        <taxon>Papilionoideae</taxon>
        <taxon>50 kb inversion clade</taxon>
        <taxon>NPAAA clade</taxon>
        <taxon>Hologalegina</taxon>
        <taxon>IRL clade</taxon>
        <taxon>Trifolieae</taxon>
        <taxon>Trifolium</taxon>
    </lineage>
</organism>
<name>A0A392SJZ5_9FABA</name>
<feature type="non-terminal residue" evidence="1">
    <location>
        <position position="1"/>
    </location>
</feature>
<protein>
    <submittedName>
        <fullName evidence="1">Uncharacterized protein</fullName>
    </submittedName>
</protein>
<comment type="caution">
    <text evidence="1">The sequence shown here is derived from an EMBL/GenBank/DDBJ whole genome shotgun (WGS) entry which is preliminary data.</text>
</comment>
<sequence length="41" mass="4556">ILHNMSVAPRRQEQSSTAKSILFLAHGFRGLAPRARYCSQG</sequence>
<evidence type="ECO:0000313" key="1">
    <source>
        <dbReference type="EMBL" id="MCI48979.1"/>
    </source>
</evidence>
<dbReference type="AlphaFoldDB" id="A0A392SJZ5"/>
<dbReference type="Proteomes" id="UP000265520">
    <property type="component" value="Unassembled WGS sequence"/>
</dbReference>
<accession>A0A392SJZ5</accession>
<keyword evidence="2" id="KW-1185">Reference proteome</keyword>